<gene>
    <name evidence="1" type="ORF">S01H1_73896</name>
</gene>
<feature type="non-terminal residue" evidence="1">
    <location>
        <position position="222"/>
    </location>
</feature>
<comment type="caution">
    <text evidence="1">The sequence shown here is derived from an EMBL/GenBank/DDBJ whole genome shotgun (WGS) entry which is preliminary data.</text>
</comment>
<reference evidence="1" key="1">
    <citation type="journal article" date="2014" name="Front. Microbiol.">
        <title>High frequency of phylogenetically diverse reductive dehalogenase-homologous genes in deep subseafloor sedimentary metagenomes.</title>
        <authorList>
            <person name="Kawai M."/>
            <person name="Futagami T."/>
            <person name="Toyoda A."/>
            <person name="Takaki Y."/>
            <person name="Nishi S."/>
            <person name="Hori S."/>
            <person name="Arai W."/>
            <person name="Tsubouchi T."/>
            <person name="Morono Y."/>
            <person name="Uchiyama I."/>
            <person name="Ito T."/>
            <person name="Fujiyama A."/>
            <person name="Inagaki F."/>
            <person name="Takami H."/>
        </authorList>
    </citation>
    <scope>NUCLEOTIDE SEQUENCE</scope>
    <source>
        <strain evidence="1">Expedition CK06-06</strain>
    </source>
</reference>
<accession>X0X7C3</accession>
<proteinExistence type="predicted"/>
<evidence type="ECO:0000313" key="1">
    <source>
        <dbReference type="EMBL" id="GAG32528.1"/>
    </source>
</evidence>
<protein>
    <submittedName>
        <fullName evidence="1">Uncharacterized protein</fullName>
    </submittedName>
</protein>
<dbReference type="AlphaFoldDB" id="X0X7C3"/>
<sequence>MREFTKSDFEGVDVYERTDQGPRIDDEFRWGVYHRDGLGAVPGTEQLLAPLLDVEEKSGLVSVADDKRPMAVQALQLMVFAPDQAAATDPISGQASFVVGSTGSPWVQAYVGQGYMVMVNLASVSTGNPRLMMTKTPKTIVYYAKRGGGYAMVAGPPALAVAASQLATQPEACQAGYVRKKGVCTPMVLNGKGPPQTNGQPAAAAAEAPKWLVPVAIAAGVL</sequence>
<name>X0X7C3_9ZZZZ</name>
<dbReference type="EMBL" id="BARS01049400">
    <property type="protein sequence ID" value="GAG32528.1"/>
    <property type="molecule type" value="Genomic_DNA"/>
</dbReference>
<organism evidence="1">
    <name type="scientific">marine sediment metagenome</name>
    <dbReference type="NCBI Taxonomy" id="412755"/>
    <lineage>
        <taxon>unclassified sequences</taxon>
        <taxon>metagenomes</taxon>
        <taxon>ecological metagenomes</taxon>
    </lineage>
</organism>